<organism evidence="3">
    <name type="scientific">Fagus sylvatica</name>
    <name type="common">Beechnut</name>
    <dbReference type="NCBI Taxonomy" id="28930"/>
    <lineage>
        <taxon>Eukaryota</taxon>
        <taxon>Viridiplantae</taxon>
        <taxon>Streptophyta</taxon>
        <taxon>Embryophyta</taxon>
        <taxon>Tracheophyta</taxon>
        <taxon>Spermatophyta</taxon>
        <taxon>Magnoliopsida</taxon>
        <taxon>eudicotyledons</taxon>
        <taxon>Gunneridae</taxon>
        <taxon>Pentapetalae</taxon>
        <taxon>rosids</taxon>
        <taxon>fabids</taxon>
        <taxon>Fagales</taxon>
        <taxon>Fagaceae</taxon>
        <taxon>Fagus</taxon>
    </lineage>
</organism>
<dbReference type="SUPFAM" id="SSF46565">
    <property type="entry name" value="Chaperone J-domain"/>
    <property type="match status" value="1"/>
</dbReference>
<dbReference type="PANTHER" id="PTHR45495">
    <property type="entry name" value="DNAJ PROTEIN JJJ1 HOMOLOG"/>
    <property type="match status" value="1"/>
</dbReference>
<feature type="domain" description="J" evidence="1">
    <location>
        <begin position="1"/>
        <end position="55"/>
    </location>
</feature>
<accession>A0A2N9IG09</accession>
<dbReference type="PANTHER" id="PTHR45495:SF1">
    <property type="entry name" value="DNAJ PROTEIN JJJ1 HOMOLOG"/>
    <property type="match status" value="1"/>
</dbReference>
<name>A0A2N9IG09_FAGSY</name>
<dbReference type="AlphaFoldDB" id="A0A2N9IG09"/>
<dbReference type="EMBL" id="OIVN01003280">
    <property type="protein sequence ID" value="SPD10034.1"/>
    <property type="molecule type" value="Genomic_DNA"/>
</dbReference>
<evidence type="ECO:0000313" key="2">
    <source>
        <dbReference type="EMBL" id="SPD10034.1"/>
    </source>
</evidence>
<proteinExistence type="predicted"/>
<dbReference type="Pfam" id="PF00226">
    <property type="entry name" value="DnaJ"/>
    <property type="match status" value="1"/>
</dbReference>
<dbReference type="InterPro" id="IPR001623">
    <property type="entry name" value="DnaJ_domain"/>
</dbReference>
<dbReference type="InterPro" id="IPR054076">
    <property type="entry name" value="ZUO1-like_ZHD"/>
</dbReference>
<dbReference type="Gene3D" id="1.10.287.110">
    <property type="entry name" value="DnaJ domain"/>
    <property type="match status" value="1"/>
</dbReference>
<dbReference type="InterPro" id="IPR044648">
    <property type="entry name" value="JJJ1_plant"/>
</dbReference>
<evidence type="ECO:0000313" key="3">
    <source>
        <dbReference type="EMBL" id="SPD23030.1"/>
    </source>
</evidence>
<sequence length="167" mass="18700">MASEKPKRCHYERHPDKLVQSGLSQAEATAQFQELAHAYEVLSDLKERAWYDLHRSQILFSDLANSGGSNSVLPNSAVPNLFSFFSNTVFTGLGSDLVREAPVMGNLDSPYAQVSAFYNYWLGFATVMDFCWVEEGDGGGEQETEEEGEEGVQRLCIKEEKWRSSAM</sequence>
<dbReference type="InterPro" id="IPR036869">
    <property type="entry name" value="J_dom_sf"/>
</dbReference>
<dbReference type="EMBL" id="OIVN01005557">
    <property type="protein sequence ID" value="SPD23030.1"/>
    <property type="molecule type" value="Genomic_DNA"/>
</dbReference>
<reference evidence="3" key="1">
    <citation type="submission" date="2018-02" db="EMBL/GenBank/DDBJ databases">
        <authorList>
            <person name="Cohen D.B."/>
            <person name="Kent A.D."/>
        </authorList>
    </citation>
    <scope>NUCLEOTIDE SEQUENCE</scope>
</reference>
<gene>
    <name evidence="2" type="ORF">FSB_LOCUS37916</name>
    <name evidence="3" type="ORF">FSB_LOCUS50912</name>
</gene>
<dbReference type="CDD" id="cd06257">
    <property type="entry name" value="DnaJ"/>
    <property type="match status" value="1"/>
</dbReference>
<dbReference type="PROSITE" id="PS50076">
    <property type="entry name" value="DNAJ_2"/>
    <property type="match status" value="1"/>
</dbReference>
<dbReference type="Pfam" id="PF21884">
    <property type="entry name" value="ZUO1-like_ZHD"/>
    <property type="match status" value="1"/>
</dbReference>
<dbReference type="PROSITE" id="PS00636">
    <property type="entry name" value="DNAJ_1"/>
    <property type="match status" value="1"/>
</dbReference>
<dbReference type="InterPro" id="IPR018253">
    <property type="entry name" value="DnaJ_domain_CS"/>
</dbReference>
<evidence type="ECO:0000259" key="1">
    <source>
        <dbReference type="PROSITE" id="PS50076"/>
    </source>
</evidence>
<protein>
    <recommendedName>
        <fullName evidence="1">J domain-containing protein</fullName>
    </recommendedName>
</protein>